<dbReference type="SMART" id="SM00879">
    <property type="entry name" value="Brix"/>
    <property type="match status" value="1"/>
</dbReference>
<dbReference type="Proteomes" id="UP001141327">
    <property type="component" value="Unassembled WGS sequence"/>
</dbReference>
<keyword evidence="8" id="KW-1185">Reference proteome</keyword>
<organism evidence="7 8">
    <name type="scientific">Paratrimastix pyriformis</name>
    <dbReference type="NCBI Taxonomy" id="342808"/>
    <lineage>
        <taxon>Eukaryota</taxon>
        <taxon>Metamonada</taxon>
        <taxon>Preaxostyla</taxon>
        <taxon>Paratrimastigidae</taxon>
        <taxon>Paratrimastix</taxon>
    </lineage>
</organism>
<gene>
    <name evidence="7" type="ORF">PAPYR_2940</name>
</gene>
<dbReference type="InterPro" id="IPR007109">
    <property type="entry name" value="Brix"/>
</dbReference>
<comment type="subcellular location">
    <subcellularLocation>
        <location evidence="1">Nucleus</location>
        <location evidence="1">Nucleolus</location>
    </subcellularLocation>
</comment>
<dbReference type="Pfam" id="PF04427">
    <property type="entry name" value="Brix"/>
    <property type="match status" value="1"/>
</dbReference>
<evidence type="ECO:0000259" key="6">
    <source>
        <dbReference type="PROSITE" id="PS50833"/>
    </source>
</evidence>
<evidence type="ECO:0000256" key="5">
    <source>
        <dbReference type="SAM" id="MobiDB-lite"/>
    </source>
</evidence>
<keyword evidence="3" id="KW-0690">Ribosome biogenesis</keyword>
<feature type="domain" description="Brix" evidence="6">
    <location>
        <begin position="7"/>
        <end position="211"/>
    </location>
</feature>
<comment type="similarity">
    <text evidence="2">Belongs to the BRX1 family.</text>
</comment>
<evidence type="ECO:0000256" key="2">
    <source>
        <dbReference type="ARBA" id="ARBA00006369"/>
    </source>
</evidence>
<sequence length="290" mass="32982">MVKGTKKKILTFSSRGIGARYRHLLTDLQRLLPHSRKEAKLEPKEKLTTINEICELRSCEGCIFFEVRKRTDLYMWLSLTPNGPSAKFQVYNVHTMEELKMTGNCMLNSRPIITFDGNFDTAPHYTLMKELLLRLFGVPKGQPRTQPYVDHVFSFSIADEKIWFRHFQIADAPQAGAAAPAAGGSLDGTMLVEIGPRFVLDPIRVFNGSFGGFTMWRNPHYVSPTQVRMAPAQCTAPPLLLCATSHIRAADRAALAMKYVSRVRSIKEHQQRREESKLRPEPLDMEEVFQ</sequence>
<evidence type="ECO:0000313" key="7">
    <source>
        <dbReference type="EMBL" id="KAJ4460712.1"/>
    </source>
</evidence>
<dbReference type="InterPro" id="IPR026532">
    <property type="entry name" value="BRX1"/>
</dbReference>
<accession>A0ABQ8USL6</accession>
<evidence type="ECO:0000256" key="1">
    <source>
        <dbReference type="ARBA" id="ARBA00004604"/>
    </source>
</evidence>
<comment type="caution">
    <text evidence="7">The sequence shown here is derived from an EMBL/GenBank/DDBJ whole genome shotgun (WGS) entry which is preliminary data.</text>
</comment>
<proteinExistence type="inferred from homology"/>
<dbReference type="PANTHER" id="PTHR13634:SF0">
    <property type="entry name" value="RIBOSOME BIOGENESIS PROTEIN BRX1 HOMOLOG"/>
    <property type="match status" value="1"/>
</dbReference>
<evidence type="ECO:0000256" key="4">
    <source>
        <dbReference type="ARBA" id="ARBA00023242"/>
    </source>
</evidence>
<dbReference type="SUPFAM" id="SSF52954">
    <property type="entry name" value="Class II aaRS ABD-related"/>
    <property type="match status" value="1"/>
</dbReference>
<dbReference type="EMBL" id="JAPMOS010000011">
    <property type="protein sequence ID" value="KAJ4460712.1"/>
    <property type="molecule type" value="Genomic_DNA"/>
</dbReference>
<feature type="compositionally biased region" description="Basic and acidic residues" evidence="5">
    <location>
        <begin position="266"/>
        <end position="282"/>
    </location>
</feature>
<name>A0ABQ8USL6_9EUKA</name>
<dbReference type="PANTHER" id="PTHR13634">
    <property type="entry name" value="RIBOSOME BIOGENESIS PROTEIN BRIX"/>
    <property type="match status" value="1"/>
</dbReference>
<reference evidence="7" key="1">
    <citation type="journal article" date="2022" name="bioRxiv">
        <title>Genomics of Preaxostyla Flagellates Illuminates Evolutionary Transitions and the Path Towards Mitochondrial Loss.</title>
        <authorList>
            <person name="Novak L.V.F."/>
            <person name="Treitli S.C."/>
            <person name="Pyrih J."/>
            <person name="Halakuc P."/>
            <person name="Pipaliya S.V."/>
            <person name="Vacek V."/>
            <person name="Brzon O."/>
            <person name="Soukal P."/>
            <person name="Eme L."/>
            <person name="Dacks J.B."/>
            <person name="Karnkowska A."/>
            <person name="Elias M."/>
            <person name="Hampl V."/>
        </authorList>
    </citation>
    <scope>NUCLEOTIDE SEQUENCE</scope>
    <source>
        <strain evidence="7">RCP-MX</strain>
    </source>
</reference>
<keyword evidence="4" id="KW-0539">Nucleus</keyword>
<feature type="region of interest" description="Disordered" evidence="5">
    <location>
        <begin position="266"/>
        <end position="290"/>
    </location>
</feature>
<evidence type="ECO:0000313" key="8">
    <source>
        <dbReference type="Proteomes" id="UP001141327"/>
    </source>
</evidence>
<dbReference type="PROSITE" id="PS50833">
    <property type="entry name" value="BRIX"/>
    <property type="match status" value="1"/>
</dbReference>
<evidence type="ECO:0000256" key="3">
    <source>
        <dbReference type="ARBA" id="ARBA00022517"/>
    </source>
</evidence>
<protein>
    <submittedName>
        <fullName evidence="7">Ribosome biogenesis protein BRX1</fullName>
    </submittedName>
</protein>